<proteinExistence type="predicted"/>
<feature type="non-terminal residue" evidence="1">
    <location>
        <position position="85"/>
    </location>
</feature>
<dbReference type="AlphaFoldDB" id="A0A382SDC6"/>
<evidence type="ECO:0000313" key="1">
    <source>
        <dbReference type="EMBL" id="SVD07873.1"/>
    </source>
</evidence>
<name>A0A382SDC6_9ZZZZ</name>
<sequence>MLKVKIIDKKVIKSCIKRHNAGIKLMNTIKDDLDNDDLDDNAVFLSINRELATAKKIQKFLDEMENTQSDETIGFMMWVLLYKCE</sequence>
<reference evidence="1" key="1">
    <citation type="submission" date="2018-05" db="EMBL/GenBank/DDBJ databases">
        <authorList>
            <person name="Lanie J.A."/>
            <person name="Ng W.-L."/>
            <person name="Kazmierczak K.M."/>
            <person name="Andrzejewski T.M."/>
            <person name="Davidsen T.M."/>
            <person name="Wayne K.J."/>
            <person name="Tettelin H."/>
            <person name="Glass J.I."/>
            <person name="Rusch D."/>
            <person name="Podicherti R."/>
            <person name="Tsui H.-C.T."/>
            <person name="Winkler M.E."/>
        </authorList>
    </citation>
    <scope>NUCLEOTIDE SEQUENCE</scope>
</reference>
<dbReference type="EMBL" id="UINC01128246">
    <property type="protein sequence ID" value="SVD07873.1"/>
    <property type="molecule type" value="Genomic_DNA"/>
</dbReference>
<accession>A0A382SDC6</accession>
<organism evidence="1">
    <name type="scientific">marine metagenome</name>
    <dbReference type="NCBI Taxonomy" id="408172"/>
    <lineage>
        <taxon>unclassified sequences</taxon>
        <taxon>metagenomes</taxon>
        <taxon>ecological metagenomes</taxon>
    </lineage>
</organism>
<protein>
    <submittedName>
        <fullName evidence="1">Uncharacterized protein</fullName>
    </submittedName>
</protein>
<gene>
    <name evidence="1" type="ORF">METZ01_LOCUS360727</name>
</gene>